<dbReference type="PANTHER" id="PTHR40627">
    <property type="entry name" value="INDOLE PRENYLTRANSFERASE TDIB-RELATED"/>
    <property type="match status" value="1"/>
</dbReference>
<reference evidence="3 4" key="1">
    <citation type="submission" date="2015-10" db="EMBL/GenBank/DDBJ databases">
        <title>Draft genome sequence of Streptomyces griseorubiginosus DSM 40469, type strain for the species Streptomyces griseorubiginosus.</title>
        <authorList>
            <person name="Ruckert C."/>
            <person name="Winkler A."/>
            <person name="Kalinowski J."/>
            <person name="Kampfer P."/>
            <person name="Glaeser S."/>
        </authorList>
    </citation>
    <scope>NUCLEOTIDE SEQUENCE [LARGE SCALE GENOMIC DNA]</scope>
    <source>
        <strain evidence="3 4">DSM 40469</strain>
    </source>
</reference>
<proteinExistence type="predicted"/>
<dbReference type="RefSeq" id="WP_062246590.1">
    <property type="nucleotide sequence ID" value="NZ_JBPJFL010000001.1"/>
</dbReference>
<dbReference type="SFLD" id="SFLDS00036">
    <property type="entry name" value="Aromatic_Prenyltransferase"/>
    <property type="match status" value="1"/>
</dbReference>
<gene>
    <name evidence="3" type="ORF">AQJ54_41285</name>
</gene>
<feature type="region of interest" description="Disordered" evidence="2">
    <location>
        <begin position="368"/>
        <end position="387"/>
    </location>
</feature>
<dbReference type="EMBL" id="LMWV01000045">
    <property type="protein sequence ID" value="KUN58491.1"/>
    <property type="molecule type" value="Genomic_DNA"/>
</dbReference>
<evidence type="ECO:0008006" key="5">
    <source>
        <dbReference type="Google" id="ProtNLM"/>
    </source>
</evidence>
<dbReference type="GO" id="GO:0009820">
    <property type="term" value="P:alkaloid metabolic process"/>
    <property type="evidence" value="ECO:0007669"/>
    <property type="project" value="InterPro"/>
</dbReference>
<evidence type="ECO:0000256" key="1">
    <source>
        <dbReference type="ARBA" id="ARBA00022679"/>
    </source>
</evidence>
<evidence type="ECO:0000313" key="3">
    <source>
        <dbReference type="EMBL" id="KUN58491.1"/>
    </source>
</evidence>
<accession>A0A101RMV7</accession>
<dbReference type="Proteomes" id="UP000054375">
    <property type="component" value="Unassembled WGS sequence"/>
</dbReference>
<dbReference type="PANTHER" id="PTHR40627:SF4">
    <property type="entry name" value="PRENYLTRANSFERASE ASQH1-RELATED"/>
    <property type="match status" value="1"/>
</dbReference>
<dbReference type="SFLD" id="SFLDG01162">
    <property type="entry name" value="I"/>
    <property type="match status" value="1"/>
</dbReference>
<keyword evidence="4" id="KW-1185">Reference proteome</keyword>
<evidence type="ECO:0000256" key="2">
    <source>
        <dbReference type="SAM" id="MobiDB-lite"/>
    </source>
</evidence>
<organism evidence="3 4">
    <name type="scientific">Streptomyces griseorubiginosus</name>
    <dbReference type="NCBI Taxonomy" id="67304"/>
    <lineage>
        <taxon>Bacteria</taxon>
        <taxon>Bacillati</taxon>
        <taxon>Actinomycetota</taxon>
        <taxon>Actinomycetes</taxon>
        <taxon>Kitasatosporales</taxon>
        <taxon>Streptomycetaceae</taxon>
        <taxon>Streptomyces</taxon>
    </lineage>
</organism>
<sequence length="387" mass="42484">MDSIFLGEGRSIGGFLRERWIDMCDGLGLPRSVSEPVTDQVRDLLRPWADLPVGQESPFPSYVADDGFPAEMSVKWSRGRPELRILFETLGASRPITAVSNQTAAVALTDRLAAEPTVGLDRYGKVADVFMPDTGQAAVPVPVWHSLAWRPGRPPAFKIYFGLYAVPLHERHALVGEAMERLAMGSAWADVRARVAQAAQADGVERELEFFALDLDSSARSRAKVYYRNHTSSVAVLEQMASLARAHEPHRARSAFRALLGTAPDAAGETPLTCLAFRPGAPRADESTTYFRVSSFTTSDAEAAVRIGALMAHEGIDPQRHHALLDAVAPRPLSRSRGLQELVSYRSLGHEGDVCVYFRFPIYPQPSPQPCPPPRPLRTALQEDAHR</sequence>
<comment type="caution">
    <text evidence="3">The sequence shown here is derived from an EMBL/GenBank/DDBJ whole genome shotgun (WGS) entry which is preliminary data.</text>
</comment>
<dbReference type="AlphaFoldDB" id="A0A101RMV7"/>
<evidence type="ECO:0000313" key="4">
    <source>
        <dbReference type="Proteomes" id="UP000054375"/>
    </source>
</evidence>
<dbReference type="Pfam" id="PF11991">
    <property type="entry name" value="Trp_DMAT"/>
    <property type="match status" value="1"/>
</dbReference>
<keyword evidence="1" id="KW-0808">Transferase</keyword>
<name>A0A101RMV7_9ACTN</name>
<dbReference type="InterPro" id="IPR017795">
    <property type="entry name" value="ABBA_NscD-like"/>
</dbReference>
<dbReference type="InterPro" id="IPR033964">
    <property type="entry name" value="ABBA"/>
</dbReference>
<dbReference type="GO" id="GO:0016765">
    <property type="term" value="F:transferase activity, transferring alkyl or aryl (other than methyl) groups"/>
    <property type="evidence" value="ECO:0007669"/>
    <property type="project" value="InterPro"/>
</dbReference>
<protein>
    <recommendedName>
        <fullName evidence="5">DMATS type aromatic prenyltransferase</fullName>
    </recommendedName>
</protein>